<evidence type="ECO:0000313" key="2">
    <source>
        <dbReference type="EMBL" id="GAA0942891.1"/>
    </source>
</evidence>
<gene>
    <name evidence="2" type="ORF">GCM10009559_39370</name>
</gene>
<dbReference type="EMBL" id="BAAAHP010000110">
    <property type="protein sequence ID" value="GAA0942891.1"/>
    <property type="molecule type" value="Genomic_DNA"/>
</dbReference>
<feature type="region of interest" description="Disordered" evidence="1">
    <location>
        <begin position="1"/>
        <end position="28"/>
    </location>
</feature>
<dbReference type="PANTHER" id="PTHR30528:SF0">
    <property type="entry name" value="CYTOPLASMIC PROTEIN"/>
    <property type="match status" value="1"/>
</dbReference>
<dbReference type="Pfam" id="PF06224">
    <property type="entry name" value="AlkZ-like"/>
    <property type="match status" value="1"/>
</dbReference>
<reference evidence="2 3" key="1">
    <citation type="journal article" date="2019" name="Int. J. Syst. Evol. Microbiol.">
        <title>The Global Catalogue of Microorganisms (GCM) 10K type strain sequencing project: providing services to taxonomists for standard genome sequencing and annotation.</title>
        <authorList>
            <consortium name="The Broad Institute Genomics Platform"/>
            <consortium name="The Broad Institute Genome Sequencing Center for Infectious Disease"/>
            <person name="Wu L."/>
            <person name="Ma J."/>
        </authorList>
    </citation>
    <scope>NUCLEOTIDE SEQUENCE [LARGE SCALE GENOMIC DNA]</scope>
    <source>
        <strain evidence="2 3">JCM 11117</strain>
    </source>
</reference>
<keyword evidence="3" id="KW-1185">Reference proteome</keyword>
<evidence type="ECO:0000256" key="1">
    <source>
        <dbReference type="SAM" id="MobiDB-lite"/>
    </source>
</evidence>
<accession>A0ABN1QI95</accession>
<name>A0ABN1QI95_9PSEU</name>
<dbReference type="Proteomes" id="UP001499967">
    <property type="component" value="Unassembled WGS sequence"/>
</dbReference>
<protein>
    <submittedName>
        <fullName evidence="2">Crosslink repair DNA glycosylase YcaQ family protein</fullName>
    </submittedName>
</protein>
<comment type="caution">
    <text evidence="2">The sequence shown here is derived from an EMBL/GenBank/DDBJ whole genome shotgun (WGS) entry which is preliminary data.</text>
</comment>
<organism evidence="2 3">
    <name type="scientific">Pseudonocardia zijingensis</name>
    <dbReference type="NCBI Taxonomy" id="153376"/>
    <lineage>
        <taxon>Bacteria</taxon>
        <taxon>Bacillati</taxon>
        <taxon>Actinomycetota</taxon>
        <taxon>Actinomycetes</taxon>
        <taxon>Pseudonocardiales</taxon>
        <taxon>Pseudonocardiaceae</taxon>
        <taxon>Pseudonocardia</taxon>
    </lineage>
</organism>
<sequence>MPPSKLTPRRTAQAPGSSGGPGNILGVTSTVETIGPAAARRAALAAQGFADPPPSGPPTRRHLARVLDRVRLLQLDSVNVAVRAHYMPVFSRLGPYDPTLVDDAAWAHSARRPRLLVEAWAHEASLVPVQEWPLLWSGAFRDRWWRTYQPVVDRHPSLVDDIMSAVKELGPIGAGALEKALEAPTRPRPPGASWWERSDVKRICEYLFGTGALTTGARRHFQRLYDLPERVLPPSVLATPVPSAQEAARTLLRGAATALGVATEPELRDYYRLAPAHSQAAVAELVEAGELEQVQVRGWDRPAYRVPGARVPRRITGRALLCPFDPLVWERARTERMFGFHYRIEIYVPEPKRQYGYYVFPFLLDGELVARVDLKADRVAGVLRVPGAFAEPGVDERRVAAELAAELQVMAGWLGLDGVEVGERGGLAAPLRRESAGAHV</sequence>
<evidence type="ECO:0000313" key="3">
    <source>
        <dbReference type="Proteomes" id="UP001499967"/>
    </source>
</evidence>
<dbReference type="InterPro" id="IPR009351">
    <property type="entry name" value="AlkZ-like"/>
</dbReference>
<proteinExistence type="predicted"/>
<dbReference type="PANTHER" id="PTHR30528">
    <property type="entry name" value="CYTOPLASMIC PROTEIN"/>
    <property type="match status" value="1"/>
</dbReference>